<gene>
    <name evidence="3" type="ORF">J2853_000945</name>
</gene>
<evidence type="ECO:0000259" key="2">
    <source>
        <dbReference type="Pfam" id="PF08241"/>
    </source>
</evidence>
<keyword evidence="4" id="KW-1185">Reference proteome</keyword>
<accession>A0ABT9Q716</accession>
<feature type="region of interest" description="Disordered" evidence="1">
    <location>
        <begin position="1"/>
        <end position="20"/>
    </location>
</feature>
<dbReference type="PANTHER" id="PTHR42912">
    <property type="entry name" value="METHYLTRANSFERASE"/>
    <property type="match status" value="1"/>
</dbReference>
<evidence type="ECO:0000313" key="3">
    <source>
        <dbReference type="EMBL" id="MDP9841734.1"/>
    </source>
</evidence>
<name>A0ABT9Q716_9ACTN</name>
<protein>
    <submittedName>
        <fullName evidence="3">Ubiquinone/menaquinone biosynthesis C-methylase UbiE</fullName>
    </submittedName>
</protein>
<feature type="domain" description="Methyltransferase type 11" evidence="2">
    <location>
        <begin position="52"/>
        <end position="150"/>
    </location>
</feature>
<dbReference type="InterPro" id="IPR029063">
    <property type="entry name" value="SAM-dependent_MTases_sf"/>
</dbReference>
<dbReference type="InterPro" id="IPR013216">
    <property type="entry name" value="Methyltransf_11"/>
</dbReference>
<dbReference type="Pfam" id="PF08241">
    <property type="entry name" value="Methyltransf_11"/>
    <property type="match status" value="1"/>
</dbReference>
<reference evidence="3 4" key="1">
    <citation type="submission" date="2023-07" db="EMBL/GenBank/DDBJ databases">
        <title>Sequencing the genomes of 1000 actinobacteria strains.</title>
        <authorList>
            <person name="Klenk H.-P."/>
        </authorList>
    </citation>
    <scope>NUCLEOTIDE SEQUENCE [LARGE SCALE GENOMIC DNA]</scope>
    <source>
        <strain evidence="3 4">DSM 46740</strain>
    </source>
</reference>
<proteinExistence type="predicted"/>
<evidence type="ECO:0000256" key="1">
    <source>
        <dbReference type="SAM" id="MobiDB-lite"/>
    </source>
</evidence>
<dbReference type="RefSeq" id="WP_307555311.1">
    <property type="nucleotide sequence ID" value="NZ_JAUSQU010000001.1"/>
</dbReference>
<dbReference type="EMBL" id="JAUSQU010000001">
    <property type="protein sequence ID" value="MDP9841734.1"/>
    <property type="molecule type" value="Genomic_DNA"/>
</dbReference>
<organism evidence="3 4">
    <name type="scientific">Streptosporangium lutulentum</name>
    <dbReference type="NCBI Taxonomy" id="1461250"/>
    <lineage>
        <taxon>Bacteria</taxon>
        <taxon>Bacillati</taxon>
        <taxon>Actinomycetota</taxon>
        <taxon>Actinomycetes</taxon>
        <taxon>Streptosporangiales</taxon>
        <taxon>Streptosporangiaceae</taxon>
        <taxon>Streptosporangium</taxon>
    </lineage>
</organism>
<dbReference type="InterPro" id="IPR050508">
    <property type="entry name" value="Methyltransf_Superfamily"/>
</dbReference>
<keyword evidence="3" id="KW-0830">Ubiquinone</keyword>
<comment type="caution">
    <text evidence="3">The sequence shown here is derived from an EMBL/GenBank/DDBJ whole genome shotgun (WGS) entry which is preliminary data.</text>
</comment>
<dbReference type="CDD" id="cd02440">
    <property type="entry name" value="AdoMet_MTases"/>
    <property type="match status" value="1"/>
</dbReference>
<dbReference type="Proteomes" id="UP001225356">
    <property type="component" value="Unassembled WGS sequence"/>
</dbReference>
<sequence length="278" mass="30928">MTTTRESSYYGAGEHPHPENELNRLRIQATASWPKEARVMREWGLRPDADVLEIGSGPGFITELLLQEVPQGSLTSLELEEHQIAEAKAYLGDYDENRLRFVQGSVLEQPLPDGSFDVAHARFLLQHVPEPVAALREMHRVLRPGGQVVIADVDDHLWGTVHPAPRLPVIDQVIQMRIDLQAQRGGDRLIGRKIPQMLLAAGFERIRVEAVAVSSDEIGMAMLDPQLNIRSRYAMMVALNPAAEDAVRELADAVDEFLASPLSSAMLLVFMYSGEKPR</sequence>
<evidence type="ECO:0000313" key="4">
    <source>
        <dbReference type="Proteomes" id="UP001225356"/>
    </source>
</evidence>
<dbReference type="Gene3D" id="3.40.50.150">
    <property type="entry name" value="Vaccinia Virus protein VP39"/>
    <property type="match status" value="1"/>
</dbReference>
<dbReference type="SUPFAM" id="SSF53335">
    <property type="entry name" value="S-adenosyl-L-methionine-dependent methyltransferases"/>
    <property type="match status" value="1"/>
</dbReference>